<accession>A0A2M7EJK7</accession>
<evidence type="ECO:0000313" key="3">
    <source>
        <dbReference type="EMBL" id="PIV70742.1"/>
    </source>
</evidence>
<evidence type="ECO:0000256" key="1">
    <source>
        <dbReference type="ARBA" id="ARBA00022898"/>
    </source>
</evidence>
<dbReference type="GO" id="GO:0000271">
    <property type="term" value="P:polysaccharide biosynthetic process"/>
    <property type="evidence" value="ECO:0007669"/>
    <property type="project" value="TreeGrafter"/>
</dbReference>
<evidence type="ECO:0000256" key="2">
    <source>
        <dbReference type="ARBA" id="ARBA00037999"/>
    </source>
</evidence>
<dbReference type="CDD" id="cd00616">
    <property type="entry name" value="AHBA_syn"/>
    <property type="match status" value="1"/>
</dbReference>
<dbReference type="GO" id="GO:0008483">
    <property type="term" value="F:transaminase activity"/>
    <property type="evidence" value="ECO:0007669"/>
    <property type="project" value="TreeGrafter"/>
</dbReference>
<dbReference type="Pfam" id="PF01041">
    <property type="entry name" value="DegT_DnrJ_EryC1"/>
    <property type="match status" value="1"/>
</dbReference>
<proteinExistence type="inferred from homology"/>
<dbReference type="InterPro" id="IPR000653">
    <property type="entry name" value="DegT/StrS_aminotransferase"/>
</dbReference>
<dbReference type="InterPro" id="IPR015424">
    <property type="entry name" value="PyrdxlP-dep_Trfase"/>
</dbReference>
<name>A0A2M7EJK7_9BACT</name>
<dbReference type="PANTHER" id="PTHR30244">
    <property type="entry name" value="TRANSAMINASE"/>
    <property type="match status" value="1"/>
</dbReference>
<sequence length="277" mass="30481">MKIPILDLNAQYKTIKKEIDNAIKTVITESSFIGGKHVEELEKNIAHYCGTKYAVALNSGTDALYLSLYALGIGKGDEVITSPFSFFATAEVIAKVGATPIFVDIDPTTFNINPQLIEKAITKKTKAIIPVHLFGQTAEMDKINALAKKYGFFVIEDACQAIGATYKGKKTGNLGDIGAFSFFPSKNLGAYGDGGMLTTNDQRLATRVRILRNHGSKVKYYNDEIGVSSRLDGLQAAILNVKLRHLDKWNKERNRVAQTYSKLLKDIPWLSLPNSSD</sequence>
<dbReference type="SUPFAM" id="SSF53383">
    <property type="entry name" value="PLP-dependent transferases"/>
    <property type="match status" value="1"/>
</dbReference>
<feature type="non-terminal residue" evidence="3">
    <location>
        <position position="277"/>
    </location>
</feature>
<evidence type="ECO:0000313" key="4">
    <source>
        <dbReference type="Proteomes" id="UP000228762"/>
    </source>
</evidence>
<comment type="caution">
    <text evidence="3">The sequence shown here is derived from an EMBL/GenBank/DDBJ whole genome shotgun (WGS) entry which is preliminary data.</text>
</comment>
<dbReference type="EMBL" id="PFEV01000166">
    <property type="protein sequence ID" value="PIV70742.1"/>
    <property type="molecule type" value="Genomic_DNA"/>
</dbReference>
<dbReference type="GO" id="GO:0030170">
    <property type="term" value="F:pyridoxal phosphate binding"/>
    <property type="evidence" value="ECO:0007669"/>
    <property type="project" value="UniProtKB-ARBA"/>
</dbReference>
<dbReference type="Proteomes" id="UP000228762">
    <property type="component" value="Unassembled WGS sequence"/>
</dbReference>
<comment type="similarity">
    <text evidence="2">Belongs to the DegT/DnrJ/EryC1 family.</text>
</comment>
<dbReference type="AlphaFoldDB" id="A0A2M7EJK7"/>
<organism evidence="3 4">
    <name type="scientific">Candidatus Roizmanbacteria bacterium CG17_big_fil_post_rev_8_21_14_2_50_39_7</name>
    <dbReference type="NCBI Taxonomy" id="1974858"/>
    <lineage>
        <taxon>Bacteria</taxon>
        <taxon>Candidatus Roizmaniibacteriota</taxon>
    </lineage>
</organism>
<keyword evidence="1" id="KW-0663">Pyridoxal phosphate</keyword>
<dbReference type="PANTHER" id="PTHR30244:SF36">
    <property type="entry name" value="3-OXO-GLUCOSE-6-PHOSPHATE:GLUTAMATE AMINOTRANSFERASE"/>
    <property type="match status" value="1"/>
</dbReference>
<dbReference type="FunFam" id="3.40.640.10:FF:000089">
    <property type="entry name" value="Aminotransferase, DegT/DnrJ/EryC1/StrS family"/>
    <property type="match status" value="1"/>
</dbReference>
<reference evidence="4" key="1">
    <citation type="submission" date="2017-09" db="EMBL/GenBank/DDBJ databases">
        <title>Depth-based differentiation of microbial function through sediment-hosted aquifers and enrichment of novel symbionts in the deep terrestrial subsurface.</title>
        <authorList>
            <person name="Probst A.J."/>
            <person name="Ladd B."/>
            <person name="Jarett J.K."/>
            <person name="Geller-Mcgrath D.E."/>
            <person name="Sieber C.M.K."/>
            <person name="Emerson J.B."/>
            <person name="Anantharaman K."/>
            <person name="Thomas B.C."/>
            <person name="Malmstrom R."/>
            <person name="Stieglmeier M."/>
            <person name="Klingl A."/>
            <person name="Woyke T."/>
            <person name="Ryan C.M."/>
            <person name="Banfield J.F."/>
        </authorList>
    </citation>
    <scope>NUCLEOTIDE SEQUENCE [LARGE SCALE GENOMIC DNA]</scope>
</reference>
<protein>
    <submittedName>
        <fullName evidence="3">Transcriptional regulator</fullName>
    </submittedName>
</protein>
<dbReference type="Gene3D" id="3.40.640.10">
    <property type="entry name" value="Type I PLP-dependent aspartate aminotransferase-like (Major domain)"/>
    <property type="match status" value="1"/>
</dbReference>
<dbReference type="InterPro" id="IPR015421">
    <property type="entry name" value="PyrdxlP-dep_Trfase_major"/>
</dbReference>
<gene>
    <name evidence="3" type="ORF">COW57_03570</name>
</gene>